<dbReference type="RefSeq" id="XP_071936898.1">
    <property type="nucleotide sequence ID" value="XM_072080797.1"/>
</dbReference>
<proteinExistence type="predicted"/>
<evidence type="ECO:0000256" key="1">
    <source>
        <dbReference type="ARBA" id="ARBA00023125"/>
    </source>
</evidence>
<evidence type="ECO:0000259" key="2">
    <source>
        <dbReference type="Pfam" id="PF16900"/>
    </source>
</evidence>
<keyword evidence="1" id="KW-0238">DNA-binding</keyword>
<keyword evidence="3" id="KW-1185">Reference proteome</keyword>
<dbReference type="Gene3D" id="2.40.50.140">
    <property type="entry name" value="Nucleic acid-binding proteins"/>
    <property type="match status" value="2"/>
</dbReference>
<name>A0ABM4WYN7_COFAR</name>
<evidence type="ECO:0000313" key="3">
    <source>
        <dbReference type="Proteomes" id="UP001652660"/>
    </source>
</evidence>
<dbReference type="PANTHER" id="PTHR47165:SF4">
    <property type="entry name" value="OS03G0429900 PROTEIN"/>
    <property type="match status" value="1"/>
</dbReference>
<organism evidence="3 4">
    <name type="scientific">Coffea arabica</name>
    <name type="common">Arabian coffee</name>
    <dbReference type="NCBI Taxonomy" id="13443"/>
    <lineage>
        <taxon>Eukaryota</taxon>
        <taxon>Viridiplantae</taxon>
        <taxon>Streptophyta</taxon>
        <taxon>Embryophyta</taxon>
        <taxon>Tracheophyta</taxon>
        <taxon>Spermatophyta</taxon>
        <taxon>Magnoliopsida</taxon>
        <taxon>eudicotyledons</taxon>
        <taxon>Gunneridae</taxon>
        <taxon>Pentapetalae</taxon>
        <taxon>asterids</taxon>
        <taxon>lamiids</taxon>
        <taxon>Gentianales</taxon>
        <taxon>Rubiaceae</taxon>
        <taxon>Ixoroideae</taxon>
        <taxon>Gardenieae complex</taxon>
        <taxon>Bertiereae - Coffeeae clade</taxon>
        <taxon>Coffeeae</taxon>
        <taxon>Coffea</taxon>
    </lineage>
</organism>
<dbReference type="SUPFAM" id="SSF50249">
    <property type="entry name" value="Nucleic acid-binding proteins"/>
    <property type="match status" value="2"/>
</dbReference>
<reference evidence="4" key="1">
    <citation type="submission" date="2025-08" db="UniProtKB">
        <authorList>
            <consortium name="RefSeq"/>
        </authorList>
    </citation>
    <scope>IDENTIFICATION</scope>
    <source>
        <tissue evidence="4">Leaves</tissue>
    </source>
</reference>
<dbReference type="Proteomes" id="UP001652660">
    <property type="component" value="Chromosome 2e"/>
</dbReference>
<dbReference type="InterPro" id="IPR012340">
    <property type="entry name" value="NA-bd_OB-fold"/>
</dbReference>
<dbReference type="GeneID" id="113733376"/>
<gene>
    <name evidence="4" type="primary">LOC113733376</name>
</gene>
<accession>A0ABM4WYN7</accession>
<feature type="domain" description="Replication protein A OB" evidence="2">
    <location>
        <begin position="196"/>
        <end position="289"/>
    </location>
</feature>
<evidence type="ECO:0000313" key="4">
    <source>
        <dbReference type="RefSeq" id="XP_071936898.1"/>
    </source>
</evidence>
<dbReference type="InterPro" id="IPR031657">
    <property type="entry name" value="REPA_OB_2"/>
</dbReference>
<dbReference type="Pfam" id="PF16900">
    <property type="entry name" value="REPA_OB_2"/>
    <property type="match status" value="1"/>
</dbReference>
<protein>
    <submittedName>
        <fullName evidence="4">Replication protein A 70 kDa DNA-binding subunit B-like isoform X4</fullName>
    </submittedName>
</protein>
<dbReference type="PANTHER" id="PTHR47165">
    <property type="entry name" value="OS03G0429900 PROTEIN"/>
    <property type="match status" value="1"/>
</dbReference>
<sequence>MVQKKTAKLEMLYSMKYFSSVSYISFLHSGISGYPYPLVYLLMLFHPYITFQIIHFFASSFFRMTNMLSIRDIAPNMKNWCCIVTVQEKQQVTDSMGTPTKKQKLIFYDSEGSRVEGIIFNADIPKMSPVLQVYRKYRISNADVRSIPPKFQTSDLTVQWVITAKTVIEEVNREEDIMPVKFTFTEFADLAQYMDDKSKSVDVLGVVISSLEKKTITKNSKQSNVQKFVLLNEQSQTVMLSLWDNFLNNERQILLNTIQAYPVVIGRRLKVNNYNGVSLSTWFDSALLVDPPIQEARELKNWAMRNTKLIASLIETKSYIKYNPELFLKADQKTTLIYYAGQGKNLF</sequence>